<organism evidence="1">
    <name type="scientific">viral metagenome</name>
    <dbReference type="NCBI Taxonomy" id="1070528"/>
    <lineage>
        <taxon>unclassified sequences</taxon>
        <taxon>metagenomes</taxon>
        <taxon>organismal metagenomes</taxon>
    </lineage>
</organism>
<reference evidence="1" key="1">
    <citation type="journal article" date="2020" name="Nature">
        <title>Giant virus diversity and host interactions through global metagenomics.</title>
        <authorList>
            <person name="Schulz F."/>
            <person name="Roux S."/>
            <person name="Paez-Espino D."/>
            <person name="Jungbluth S."/>
            <person name="Walsh D.A."/>
            <person name="Denef V.J."/>
            <person name="McMahon K.D."/>
            <person name="Konstantinidis K.T."/>
            <person name="Eloe-Fadrosh E.A."/>
            <person name="Kyrpides N.C."/>
            <person name="Woyke T."/>
        </authorList>
    </citation>
    <scope>NUCLEOTIDE SEQUENCE</scope>
    <source>
        <strain evidence="1">GVMAG-M-3300023179-111</strain>
    </source>
</reference>
<proteinExistence type="predicted"/>
<evidence type="ECO:0000313" key="1">
    <source>
        <dbReference type="EMBL" id="QHT22443.1"/>
    </source>
</evidence>
<dbReference type="Gene3D" id="1.10.3420.10">
    <property type="entry name" value="putative ntp pyrophosphohydrolase like domain"/>
    <property type="match status" value="1"/>
</dbReference>
<dbReference type="EMBL" id="MN739710">
    <property type="protein sequence ID" value="QHT22443.1"/>
    <property type="molecule type" value="Genomic_DNA"/>
</dbReference>
<dbReference type="SUPFAM" id="SSF101386">
    <property type="entry name" value="all-alpha NTP pyrophosphatases"/>
    <property type="match status" value="1"/>
</dbReference>
<protein>
    <recommendedName>
        <fullName evidence="2">Phosphoribosyl-ATP pyrophosphohydrolase</fullName>
    </recommendedName>
</protein>
<dbReference type="InterPro" id="IPR033653">
    <property type="entry name" value="NTP-PPase_DR2231-like"/>
</dbReference>
<dbReference type="Pfam" id="PF01503">
    <property type="entry name" value="PRA-PH"/>
    <property type="match status" value="1"/>
</dbReference>
<name>A0A6C0E1N4_9ZZZZ</name>
<dbReference type="CDD" id="cd11530">
    <property type="entry name" value="NTP-PPase_DR2231_like"/>
    <property type="match status" value="1"/>
</dbReference>
<dbReference type="InterPro" id="IPR023292">
    <property type="entry name" value="NTP_PyroPHydrolase-like_dom_sf"/>
</dbReference>
<sequence length="160" mass="18536">MSNFDKVKDEFNKSFGVTNNLTPQLNIFDENHALVNYRLDLIKEEVEELKDSIEKKDFKETIDALSDILYVVYGAFTCFGINGDEAFDLVHKSNMSKLCKNKKEAIATVEYYKNDSRYDSPTYRLSPDEKYYVVYNESTSKILKSINYNPVSFDSLINKS</sequence>
<accession>A0A6C0E1N4</accession>
<evidence type="ECO:0008006" key="2">
    <source>
        <dbReference type="Google" id="ProtNLM"/>
    </source>
</evidence>
<dbReference type="InterPro" id="IPR021130">
    <property type="entry name" value="PRib-ATP_PPHydrolase-like"/>
</dbReference>
<dbReference type="AlphaFoldDB" id="A0A6C0E1N4"/>